<gene>
    <name evidence="1" type="ORF">PV11_03488</name>
</gene>
<dbReference type="Proteomes" id="UP000053599">
    <property type="component" value="Unassembled WGS sequence"/>
</dbReference>
<evidence type="ECO:0000313" key="2">
    <source>
        <dbReference type="Proteomes" id="UP000053599"/>
    </source>
</evidence>
<evidence type="ECO:0000313" key="1">
    <source>
        <dbReference type="EMBL" id="KIV81292.1"/>
    </source>
</evidence>
<organism evidence="1 2">
    <name type="scientific">Exophiala sideris</name>
    <dbReference type="NCBI Taxonomy" id="1016849"/>
    <lineage>
        <taxon>Eukaryota</taxon>
        <taxon>Fungi</taxon>
        <taxon>Dikarya</taxon>
        <taxon>Ascomycota</taxon>
        <taxon>Pezizomycotina</taxon>
        <taxon>Eurotiomycetes</taxon>
        <taxon>Chaetothyriomycetidae</taxon>
        <taxon>Chaetothyriales</taxon>
        <taxon>Herpotrichiellaceae</taxon>
        <taxon>Exophiala</taxon>
    </lineage>
</organism>
<dbReference type="HOGENOM" id="CLU_1304870_0_0_1"/>
<dbReference type="EMBL" id="KN846952">
    <property type="protein sequence ID" value="KIV81292.1"/>
    <property type="molecule type" value="Genomic_DNA"/>
</dbReference>
<protein>
    <submittedName>
        <fullName evidence="1">Uncharacterized protein</fullName>
    </submittedName>
</protein>
<name>A0A0D1YEA1_9EURO</name>
<sequence length="211" mass="24357">MALDNVGDLVIFLRQYDPEYPLKDVFIENSRILWRIVEFVDPTKLVKPDRRKKSDRVRATVDEVVVRAGQDKVDELGHAFRGLLAIWKDNPSRFFTNWSLESDSESNLSHSTGFYNVSRAEASNTATFCEKISQMRESILIKREYCIRYVFHAIFFRDLLISGKRRDPDDKGLLPRGKGFNRACLKLCRRFLTPEASKGLAGDIAKWVKHG</sequence>
<dbReference type="AlphaFoldDB" id="A0A0D1YEA1"/>
<proteinExistence type="predicted"/>
<accession>A0A0D1YEA1</accession>
<reference evidence="1 2" key="1">
    <citation type="submission" date="2015-01" db="EMBL/GenBank/DDBJ databases">
        <title>The Genome Sequence of Exophiala sideris CBS121828.</title>
        <authorList>
            <consortium name="The Broad Institute Genomics Platform"/>
            <person name="Cuomo C."/>
            <person name="de Hoog S."/>
            <person name="Gorbushina A."/>
            <person name="Stielow B."/>
            <person name="Teixiera M."/>
            <person name="Abouelleil A."/>
            <person name="Chapman S.B."/>
            <person name="Priest M."/>
            <person name="Young S.K."/>
            <person name="Wortman J."/>
            <person name="Nusbaum C."/>
            <person name="Birren B."/>
        </authorList>
    </citation>
    <scope>NUCLEOTIDE SEQUENCE [LARGE SCALE GENOMIC DNA]</scope>
    <source>
        <strain evidence="1 2">CBS 121828</strain>
    </source>
</reference>